<accession>A0A4D4J6S6</accession>
<comment type="caution">
    <text evidence="1">The sequence shown here is derived from an EMBL/GenBank/DDBJ whole genome shotgun (WGS) entry which is preliminary data.</text>
</comment>
<evidence type="ECO:0000313" key="1">
    <source>
        <dbReference type="EMBL" id="GDY29633.1"/>
    </source>
</evidence>
<name>A0A4D4J6S6_9PSEU</name>
<gene>
    <name evidence="1" type="ORF">GTS_12660</name>
</gene>
<evidence type="ECO:0000313" key="2">
    <source>
        <dbReference type="Proteomes" id="UP000298860"/>
    </source>
</evidence>
<keyword evidence="2" id="KW-1185">Reference proteome</keyword>
<sequence length="54" mass="5980">MDTTGIPHPPGRIPLLGDVRGINYRTAVQDSLRLSRDIGPIFRCEFLGTKIVTD</sequence>
<protein>
    <submittedName>
        <fullName evidence="1">Uncharacterized protein</fullName>
    </submittedName>
</protein>
<organism evidence="1 2">
    <name type="scientific">Gandjariella thermophila</name>
    <dbReference type="NCBI Taxonomy" id="1931992"/>
    <lineage>
        <taxon>Bacteria</taxon>
        <taxon>Bacillati</taxon>
        <taxon>Actinomycetota</taxon>
        <taxon>Actinomycetes</taxon>
        <taxon>Pseudonocardiales</taxon>
        <taxon>Pseudonocardiaceae</taxon>
        <taxon>Gandjariella</taxon>
    </lineage>
</organism>
<dbReference type="AlphaFoldDB" id="A0A4D4J6S6"/>
<dbReference type="EMBL" id="BJFL01000004">
    <property type="protein sequence ID" value="GDY29633.1"/>
    <property type="molecule type" value="Genomic_DNA"/>
</dbReference>
<reference evidence="2" key="1">
    <citation type="submission" date="2019-04" db="EMBL/GenBank/DDBJ databases">
        <title>Draft genome sequence of Pseudonocardiaceae bacterium SL3-2-4.</title>
        <authorList>
            <person name="Ningsih F."/>
            <person name="Yokota A."/>
            <person name="Sakai Y."/>
            <person name="Nanatani K."/>
            <person name="Yabe S."/>
            <person name="Oetari A."/>
            <person name="Sjamsuridzal W."/>
        </authorList>
    </citation>
    <scope>NUCLEOTIDE SEQUENCE [LARGE SCALE GENOMIC DNA]</scope>
    <source>
        <strain evidence="2">SL3-2-4</strain>
    </source>
</reference>
<proteinExistence type="predicted"/>
<dbReference type="Proteomes" id="UP000298860">
    <property type="component" value="Unassembled WGS sequence"/>
</dbReference>
<dbReference type="RefSeq" id="WP_153816536.1">
    <property type="nucleotide sequence ID" value="NZ_BJFL01000004.1"/>
</dbReference>
<dbReference type="OrthoDB" id="5290182at2"/>